<dbReference type="EMBL" id="LZZM01000179">
    <property type="protein sequence ID" value="OOM75889.1"/>
    <property type="molecule type" value="Genomic_DNA"/>
</dbReference>
<keyword evidence="2" id="KW-1185">Reference proteome</keyword>
<gene>
    <name evidence="1" type="ORF">CLPUN_29260</name>
</gene>
<organism evidence="1 2">
    <name type="scientific">Clostridium puniceum</name>
    <dbReference type="NCBI Taxonomy" id="29367"/>
    <lineage>
        <taxon>Bacteria</taxon>
        <taxon>Bacillati</taxon>
        <taxon>Bacillota</taxon>
        <taxon>Clostridia</taxon>
        <taxon>Eubacteriales</taxon>
        <taxon>Clostridiaceae</taxon>
        <taxon>Clostridium</taxon>
    </lineage>
</organism>
<comment type="caution">
    <text evidence="1">The sequence shown here is derived from an EMBL/GenBank/DDBJ whole genome shotgun (WGS) entry which is preliminary data.</text>
</comment>
<dbReference type="AlphaFoldDB" id="A0A1S8TE43"/>
<reference evidence="1 2" key="1">
    <citation type="submission" date="2016-05" db="EMBL/GenBank/DDBJ databases">
        <title>Microbial solvent formation.</title>
        <authorList>
            <person name="Poehlein A."/>
            <person name="Montoya Solano J.D."/>
            <person name="Flitsch S."/>
            <person name="Krabben P."/>
            <person name="Duerre P."/>
            <person name="Daniel R."/>
        </authorList>
    </citation>
    <scope>NUCLEOTIDE SEQUENCE [LARGE SCALE GENOMIC DNA]</scope>
    <source>
        <strain evidence="1 2">DSM 2619</strain>
    </source>
</reference>
<sequence length="37" mass="4496">MILTKVTERIYYLINEKETDRPVPRYIKLLLLLNGEF</sequence>
<evidence type="ECO:0000313" key="2">
    <source>
        <dbReference type="Proteomes" id="UP000190890"/>
    </source>
</evidence>
<dbReference type="Proteomes" id="UP000190890">
    <property type="component" value="Unassembled WGS sequence"/>
</dbReference>
<name>A0A1S8TE43_9CLOT</name>
<proteinExistence type="predicted"/>
<evidence type="ECO:0000313" key="1">
    <source>
        <dbReference type="EMBL" id="OOM75889.1"/>
    </source>
</evidence>
<accession>A0A1S8TE43</accession>
<protein>
    <submittedName>
        <fullName evidence="1">Uncharacterized protein</fullName>
    </submittedName>
</protein>